<proteinExistence type="predicted"/>
<evidence type="ECO:0000313" key="2">
    <source>
        <dbReference type="EMBL" id="KAF3546946.1"/>
    </source>
</evidence>
<organism evidence="2 3">
    <name type="scientific">Brassica cretica</name>
    <name type="common">Mustard</name>
    <dbReference type="NCBI Taxonomy" id="69181"/>
    <lineage>
        <taxon>Eukaryota</taxon>
        <taxon>Viridiplantae</taxon>
        <taxon>Streptophyta</taxon>
        <taxon>Embryophyta</taxon>
        <taxon>Tracheophyta</taxon>
        <taxon>Spermatophyta</taxon>
        <taxon>Magnoliopsida</taxon>
        <taxon>eudicotyledons</taxon>
        <taxon>Gunneridae</taxon>
        <taxon>Pentapetalae</taxon>
        <taxon>rosids</taxon>
        <taxon>malvids</taxon>
        <taxon>Brassicales</taxon>
        <taxon>Brassicaceae</taxon>
        <taxon>Brassiceae</taxon>
        <taxon>Brassica</taxon>
    </lineage>
</organism>
<protein>
    <submittedName>
        <fullName evidence="2">Uncharacterized protein</fullName>
    </submittedName>
</protein>
<feature type="compositionally biased region" description="Polar residues" evidence="1">
    <location>
        <begin position="11"/>
        <end position="34"/>
    </location>
</feature>
<evidence type="ECO:0000313" key="3">
    <source>
        <dbReference type="Proteomes" id="UP000266723"/>
    </source>
</evidence>
<sequence>MHDPQRETSRIDQQQPQFVTDTSQLKSTDTTNPSIDSCELPLIDTSIRTSINTRPRDMVATLILVRDENGDLHGQEVHMLNATSQSNPPEGVKWSRSTKSEFGAELLGIKV</sequence>
<feature type="region of interest" description="Disordered" evidence="1">
    <location>
        <begin position="1"/>
        <end position="34"/>
    </location>
</feature>
<accession>A0ABQ7C5J9</accession>
<dbReference type="Proteomes" id="UP000266723">
    <property type="component" value="Unassembled WGS sequence"/>
</dbReference>
<comment type="caution">
    <text evidence="2">The sequence shown here is derived from an EMBL/GenBank/DDBJ whole genome shotgun (WGS) entry which is preliminary data.</text>
</comment>
<gene>
    <name evidence="2" type="ORF">DY000_02007562</name>
</gene>
<evidence type="ECO:0000256" key="1">
    <source>
        <dbReference type="SAM" id="MobiDB-lite"/>
    </source>
</evidence>
<name>A0ABQ7C5J9_BRACR</name>
<keyword evidence="3" id="KW-1185">Reference proteome</keyword>
<feature type="compositionally biased region" description="Basic and acidic residues" evidence="1">
    <location>
        <begin position="1"/>
        <end position="10"/>
    </location>
</feature>
<dbReference type="EMBL" id="QGKV02000832">
    <property type="protein sequence ID" value="KAF3546946.1"/>
    <property type="molecule type" value="Genomic_DNA"/>
</dbReference>
<reference evidence="2 3" key="1">
    <citation type="journal article" date="2020" name="BMC Genomics">
        <title>Intraspecific diversification of the crop wild relative Brassica cretica Lam. using demographic model selection.</title>
        <authorList>
            <person name="Kioukis A."/>
            <person name="Michalopoulou V.A."/>
            <person name="Briers L."/>
            <person name="Pirintsos S."/>
            <person name="Studholme D.J."/>
            <person name="Pavlidis P."/>
            <person name="Sarris P.F."/>
        </authorList>
    </citation>
    <scope>NUCLEOTIDE SEQUENCE [LARGE SCALE GENOMIC DNA]</scope>
    <source>
        <strain evidence="3">cv. PFS-1207/04</strain>
    </source>
</reference>